<reference evidence="2 3" key="1">
    <citation type="submission" date="2019-02" db="EMBL/GenBank/DDBJ databases">
        <title>Marinobacter halodurans sp. nov., a marine bacterium isolated from sea tidal flat.</title>
        <authorList>
            <person name="Yoo Y."/>
            <person name="Lee D.W."/>
            <person name="Kim B.S."/>
            <person name="Kim J.-J."/>
        </authorList>
    </citation>
    <scope>NUCLEOTIDE SEQUENCE [LARGE SCALE GENOMIC DNA]</scope>
    <source>
        <strain evidence="2 3">YJ-S3-2</strain>
    </source>
</reference>
<protein>
    <submittedName>
        <fullName evidence="2">DUF805 domain-containing protein</fullName>
    </submittedName>
</protein>
<keyword evidence="1" id="KW-1133">Transmembrane helix</keyword>
<dbReference type="EMBL" id="SJDL01000005">
    <property type="protein sequence ID" value="TBW58093.1"/>
    <property type="molecule type" value="Genomic_DNA"/>
</dbReference>
<proteinExistence type="predicted"/>
<dbReference type="Proteomes" id="UP000313645">
    <property type="component" value="Unassembled WGS sequence"/>
</dbReference>
<dbReference type="PANTHER" id="PTHR34980:SF2">
    <property type="entry name" value="INNER MEMBRANE PROTEIN YHAH-RELATED"/>
    <property type="match status" value="1"/>
</dbReference>
<keyword evidence="1" id="KW-0812">Transmembrane</keyword>
<feature type="transmembrane region" description="Helical" evidence="1">
    <location>
        <begin position="77"/>
        <end position="97"/>
    </location>
</feature>
<evidence type="ECO:0000256" key="1">
    <source>
        <dbReference type="SAM" id="Phobius"/>
    </source>
</evidence>
<dbReference type="PANTHER" id="PTHR34980">
    <property type="entry name" value="INNER MEMBRANE PROTEIN-RELATED-RELATED"/>
    <property type="match status" value="1"/>
</dbReference>
<feature type="transmembrane region" description="Helical" evidence="1">
    <location>
        <begin position="46"/>
        <end position="65"/>
    </location>
</feature>
<dbReference type="InterPro" id="IPR008523">
    <property type="entry name" value="DUF805"/>
</dbReference>
<evidence type="ECO:0000313" key="3">
    <source>
        <dbReference type="Proteomes" id="UP000313645"/>
    </source>
</evidence>
<comment type="caution">
    <text evidence="2">The sequence shown here is derived from an EMBL/GenBank/DDBJ whole genome shotgun (WGS) entry which is preliminary data.</text>
</comment>
<accession>A0ABY1ZNG1</accession>
<evidence type="ECO:0000313" key="2">
    <source>
        <dbReference type="EMBL" id="TBW58093.1"/>
    </source>
</evidence>
<dbReference type="Pfam" id="PF05656">
    <property type="entry name" value="DUF805"/>
    <property type="match status" value="1"/>
</dbReference>
<keyword evidence="3" id="KW-1185">Reference proteome</keyword>
<gene>
    <name evidence="2" type="ORF">EZI54_04350</name>
</gene>
<keyword evidence="1" id="KW-0472">Membrane</keyword>
<feature type="transmembrane region" description="Helical" evidence="1">
    <location>
        <begin position="23"/>
        <end position="40"/>
    </location>
</feature>
<dbReference type="RefSeq" id="WP_131479427.1">
    <property type="nucleotide sequence ID" value="NZ_SJDL01000005.1"/>
</dbReference>
<name>A0ABY1ZNG1_9GAMM</name>
<sequence>MEEFIDGFRRYGDFTGRATRRQYWMFFLYYFLFSVVANLIDLAMGSFVVSLLFSVMTVIPTISLGTRRLHDIGRSGWWQLLMFVILIGWIVLAVMFAREGEGDNAYGPEPARP</sequence>
<organism evidence="2 3">
    <name type="scientific">Marinobacter halodurans</name>
    <dbReference type="NCBI Taxonomy" id="2528979"/>
    <lineage>
        <taxon>Bacteria</taxon>
        <taxon>Pseudomonadati</taxon>
        <taxon>Pseudomonadota</taxon>
        <taxon>Gammaproteobacteria</taxon>
        <taxon>Pseudomonadales</taxon>
        <taxon>Marinobacteraceae</taxon>
        <taxon>Marinobacter</taxon>
    </lineage>
</organism>